<comment type="similarity">
    <text evidence="3">Belongs to the FMP46 family.</text>
</comment>
<comment type="function">
    <text evidence="1">Putative mitochondrial redox protein which could be involved in the reduction of small toxic molecules.</text>
</comment>
<evidence type="ECO:0008006" key="9">
    <source>
        <dbReference type="Google" id="ProtNLM"/>
    </source>
</evidence>
<dbReference type="SUPFAM" id="SSF52833">
    <property type="entry name" value="Thioredoxin-like"/>
    <property type="match status" value="1"/>
</dbReference>
<evidence type="ECO:0000256" key="6">
    <source>
        <dbReference type="ARBA" id="ARBA00023128"/>
    </source>
</evidence>
<dbReference type="PANTHER" id="PTHR28071:SF1">
    <property type="entry name" value="REDOX PROTEIN FMP46, MITOCHONDRIAL-RELATED"/>
    <property type="match status" value="1"/>
</dbReference>
<sequence>MSFFENLFKEAGVKDVITLFHAPSVPASMRAHAILKQAAATAQSSATEDQASDHDNQSRLQRTEFNLGCRVARNDEWQSYGKLEMTAPESYISDNADMFISDVQETPPTPDQLTSILDYLGPSKAGTVVEEATGTSDALRKFNAKQQAFQRPVTVDWNNGRAVVGDDESELMRLIRTLPKETDQV</sequence>
<keyword evidence="4" id="KW-0809">Transit peptide</keyword>
<keyword evidence="5" id="KW-0560">Oxidoreductase</keyword>
<dbReference type="AlphaFoldDB" id="A0A3M7HKI1"/>
<accession>A0A3M7HKI1</accession>
<proteinExistence type="inferred from homology"/>
<evidence type="ECO:0000256" key="2">
    <source>
        <dbReference type="ARBA" id="ARBA00004173"/>
    </source>
</evidence>
<dbReference type="PANTHER" id="PTHR28071">
    <property type="entry name" value="REDOX PROTEIN FMP46, MITOCHONDRIAL-RELATED"/>
    <property type="match status" value="1"/>
</dbReference>
<comment type="subcellular location">
    <subcellularLocation>
        <location evidence="2">Mitochondrion</location>
    </subcellularLocation>
</comment>
<dbReference type="InterPro" id="IPR012882">
    <property type="entry name" value="Fmp46"/>
</dbReference>
<evidence type="ECO:0000313" key="7">
    <source>
        <dbReference type="EMBL" id="RMZ13667.1"/>
    </source>
</evidence>
<dbReference type="InterPro" id="IPR036249">
    <property type="entry name" value="Thioredoxin-like_sf"/>
</dbReference>
<organism evidence="7 8">
    <name type="scientific">Hortaea werneckii</name>
    <name type="common">Black yeast</name>
    <name type="synonym">Cladosporium werneckii</name>
    <dbReference type="NCBI Taxonomy" id="91943"/>
    <lineage>
        <taxon>Eukaryota</taxon>
        <taxon>Fungi</taxon>
        <taxon>Dikarya</taxon>
        <taxon>Ascomycota</taxon>
        <taxon>Pezizomycotina</taxon>
        <taxon>Dothideomycetes</taxon>
        <taxon>Dothideomycetidae</taxon>
        <taxon>Mycosphaerellales</taxon>
        <taxon>Teratosphaeriaceae</taxon>
        <taxon>Hortaea</taxon>
    </lineage>
</organism>
<reference evidence="7 8" key="1">
    <citation type="journal article" date="2018" name="BMC Genomics">
        <title>Genomic evidence for intraspecific hybridization in a clonal and extremely halotolerant yeast.</title>
        <authorList>
            <person name="Gostincar C."/>
            <person name="Stajich J.E."/>
            <person name="Zupancic J."/>
            <person name="Zalar P."/>
            <person name="Gunde-Cimerman N."/>
        </authorList>
    </citation>
    <scope>NUCLEOTIDE SEQUENCE [LARGE SCALE GENOMIC DNA]</scope>
    <source>
        <strain evidence="7 8">EXF-10513</strain>
    </source>
</reference>
<dbReference type="EMBL" id="QWIO01000019">
    <property type="protein sequence ID" value="RMZ13667.1"/>
    <property type="molecule type" value="Genomic_DNA"/>
</dbReference>
<dbReference type="GO" id="GO:0005739">
    <property type="term" value="C:mitochondrion"/>
    <property type="evidence" value="ECO:0007669"/>
    <property type="project" value="UniProtKB-SubCell"/>
</dbReference>
<dbReference type="Proteomes" id="UP000269539">
    <property type="component" value="Unassembled WGS sequence"/>
</dbReference>
<evidence type="ECO:0000313" key="8">
    <source>
        <dbReference type="Proteomes" id="UP000269539"/>
    </source>
</evidence>
<name>A0A3M7HKI1_HORWE</name>
<keyword evidence="6" id="KW-0496">Mitochondrion</keyword>
<evidence type="ECO:0000256" key="4">
    <source>
        <dbReference type="ARBA" id="ARBA00022946"/>
    </source>
</evidence>
<gene>
    <name evidence="7" type="ORF">D0864_00391</name>
</gene>
<comment type="caution">
    <text evidence="7">The sequence shown here is derived from an EMBL/GenBank/DDBJ whole genome shotgun (WGS) entry which is preliminary data.</text>
</comment>
<evidence type="ECO:0000256" key="3">
    <source>
        <dbReference type="ARBA" id="ARBA00009734"/>
    </source>
</evidence>
<evidence type="ECO:0000256" key="5">
    <source>
        <dbReference type="ARBA" id="ARBA00023002"/>
    </source>
</evidence>
<dbReference type="Gene3D" id="3.40.30.10">
    <property type="entry name" value="Glutaredoxin"/>
    <property type="match status" value="1"/>
</dbReference>
<evidence type="ECO:0000256" key="1">
    <source>
        <dbReference type="ARBA" id="ARBA00002963"/>
    </source>
</evidence>
<protein>
    <recommendedName>
        <fullName evidence="9">Thioredoxin-like fold domain-containing protein</fullName>
    </recommendedName>
</protein>
<dbReference type="VEuPathDB" id="FungiDB:BTJ68_15073"/>
<dbReference type="Pfam" id="PF07955">
    <property type="entry name" value="DUF1687"/>
    <property type="match status" value="1"/>
</dbReference>
<dbReference type="GO" id="GO:0016491">
    <property type="term" value="F:oxidoreductase activity"/>
    <property type="evidence" value="ECO:0007669"/>
    <property type="project" value="UniProtKB-KW"/>
</dbReference>